<keyword evidence="2" id="KW-1185">Reference proteome</keyword>
<proteinExistence type="predicted"/>
<dbReference type="GeneID" id="18916655"/>
<dbReference type="HOGENOM" id="CLU_174204_0_0_1"/>
<dbReference type="EMBL" id="JH930472">
    <property type="protein sequence ID" value="EKM55848.1"/>
    <property type="molecule type" value="Genomic_DNA"/>
</dbReference>
<reference evidence="1 2" key="1">
    <citation type="journal article" date="2012" name="BMC Genomics">
        <title>Comparative genomics of the white-rot fungi, Phanerochaete carnosa and P. chrysosporium, to elucidate the genetic basis of the distinct wood types they colonize.</title>
        <authorList>
            <person name="Suzuki H."/>
            <person name="MacDonald J."/>
            <person name="Syed K."/>
            <person name="Salamov A."/>
            <person name="Hori C."/>
            <person name="Aerts A."/>
            <person name="Henrissat B."/>
            <person name="Wiebenga A."/>
            <person name="vanKuyk P.A."/>
            <person name="Barry K."/>
            <person name="Lindquist E."/>
            <person name="LaButti K."/>
            <person name="Lapidus A."/>
            <person name="Lucas S."/>
            <person name="Coutinho P."/>
            <person name="Gong Y."/>
            <person name="Samejima M."/>
            <person name="Mahadevan R."/>
            <person name="Abou-Zaid M."/>
            <person name="de Vries R.P."/>
            <person name="Igarashi K."/>
            <person name="Yadav J.S."/>
            <person name="Grigoriev I.V."/>
            <person name="Master E.R."/>
        </authorList>
    </citation>
    <scope>NUCLEOTIDE SEQUENCE [LARGE SCALE GENOMIC DNA]</scope>
    <source>
        <strain evidence="1 2">HHB-10118-sp</strain>
    </source>
</reference>
<protein>
    <submittedName>
        <fullName evidence="1">Uncharacterized protein</fullName>
    </submittedName>
</protein>
<dbReference type="RefSeq" id="XP_007396159.1">
    <property type="nucleotide sequence ID" value="XM_007396097.1"/>
</dbReference>
<gene>
    <name evidence="1" type="ORF">PHACADRAFT_256755</name>
</gene>
<sequence>MRAIEELLARYPRLYSLEITVDLREYANPIDPSTEAREAVEQLKAMLSYVYRDRVSFAAACSPYYVDLTRHEISLGML</sequence>
<organism evidence="1 2">
    <name type="scientific">Phanerochaete carnosa (strain HHB-10118-sp)</name>
    <name type="common">White-rot fungus</name>
    <name type="synonym">Peniophora carnosa</name>
    <dbReference type="NCBI Taxonomy" id="650164"/>
    <lineage>
        <taxon>Eukaryota</taxon>
        <taxon>Fungi</taxon>
        <taxon>Dikarya</taxon>
        <taxon>Basidiomycota</taxon>
        <taxon>Agaricomycotina</taxon>
        <taxon>Agaricomycetes</taxon>
        <taxon>Polyporales</taxon>
        <taxon>Phanerochaetaceae</taxon>
        <taxon>Phanerochaete</taxon>
    </lineage>
</organism>
<evidence type="ECO:0000313" key="2">
    <source>
        <dbReference type="Proteomes" id="UP000008370"/>
    </source>
</evidence>
<name>K5VWD4_PHACS</name>
<dbReference type="InParanoid" id="K5VWD4"/>
<dbReference type="KEGG" id="pco:PHACADRAFT_256755"/>
<evidence type="ECO:0000313" key="1">
    <source>
        <dbReference type="EMBL" id="EKM55848.1"/>
    </source>
</evidence>
<dbReference type="AlphaFoldDB" id="K5VWD4"/>
<accession>K5VWD4</accession>
<dbReference type="Proteomes" id="UP000008370">
    <property type="component" value="Unassembled WGS sequence"/>
</dbReference>